<proteinExistence type="predicted"/>
<reference evidence="15" key="1">
    <citation type="submission" date="2025-08" db="UniProtKB">
        <authorList>
            <consortium name="RefSeq"/>
        </authorList>
    </citation>
    <scope>IDENTIFICATION</scope>
</reference>
<dbReference type="SUPFAM" id="SSF53822">
    <property type="entry name" value="Periplasmic binding protein-like I"/>
    <property type="match status" value="2"/>
</dbReference>
<dbReference type="GeneID" id="107122813"/>
<dbReference type="InterPro" id="IPR017979">
    <property type="entry name" value="GPCR_3_CS"/>
</dbReference>
<name>A0ABM1L653_GEKJA</name>
<feature type="transmembrane region" description="Helical" evidence="11">
    <location>
        <begin position="441"/>
        <end position="459"/>
    </location>
</feature>
<dbReference type="Proteomes" id="UP000694871">
    <property type="component" value="Unplaced"/>
</dbReference>
<evidence type="ECO:0000256" key="4">
    <source>
        <dbReference type="ARBA" id="ARBA00022729"/>
    </source>
</evidence>
<evidence type="ECO:0000256" key="7">
    <source>
        <dbReference type="ARBA" id="ARBA00023136"/>
    </source>
</evidence>
<gene>
    <name evidence="15" type="primary">LOC107122813</name>
</gene>
<evidence type="ECO:0000256" key="1">
    <source>
        <dbReference type="ARBA" id="ARBA00004651"/>
    </source>
</evidence>
<dbReference type="InterPro" id="IPR004073">
    <property type="entry name" value="GPCR_3_vmron_rcpt_2"/>
</dbReference>
<evidence type="ECO:0000256" key="3">
    <source>
        <dbReference type="ARBA" id="ARBA00022692"/>
    </source>
</evidence>
<dbReference type="InterPro" id="IPR000337">
    <property type="entry name" value="GPCR_3"/>
</dbReference>
<feature type="transmembrane region" description="Helical" evidence="11">
    <location>
        <begin position="330"/>
        <end position="351"/>
    </location>
</feature>
<keyword evidence="4 12" id="KW-0732">Signal</keyword>
<dbReference type="Pfam" id="PF00003">
    <property type="entry name" value="7tm_3"/>
    <property type="match status" value="1"/>
</dbReference>
<accession>A0ABM1L653</accession>
<keyword evidence="9" id="KW-0325">Glycoprotein</keyword>
<feature type="chain" id="PRO_5045037971" evidence="12">
    <location>
        <begin position="18"/>
        <end position="591"/>
    </location>
</feature>
<feature type="transmembrane region" description="Helical" evidence="11">
    <location>
        <begin position="546"/>
        <end position="567"/>
    </location>
</feature>
<dbReference type="PANTHER" id="PTHR24061">
    <property type="entry name" value="CALCIUM-SENSING RECEPTOR-RELATED"/>
    <property type="match status" value="1"/>
</dbReference>
<dbReference type="Gene3D" id="2.10.50.30">
    <property type="entry name" value="GPCR, family 3, nine cysteines domain"/>
    <property type="match status" value="1"/>
</dbReference>
<dbReference type="InterPro" id="IPR017978">
    <property type="entry name" value="GPCR_3_C"/>
</dbReference>
<dbReference type="InterPro" id="IPR011500">
    <property type="entry name" value="GPCR_3_9-Cys_dom"/>
</dbReference>
<evidence type="ECO:0000256" key="8">
    <source>
        <dbReference type="ARBA" id="ARBA00023170"/>
    </source>
</evidence>
<dbReference type="PRINTS" id="PR01535">
    <property type="entry name" value="VOMERONASL2R"/>
</dbReference>
<sequence>MVIFVRLLLLLVPHTLCKDDINKYGVNELHLPLYEYHKFHQPGDLIIGAIASQTFLAYTSIAFTEDPQQAFAEELAVVIKNYQHILALAFAIKEVNKTPHILPNITLGFFIYDSYFNAKWTYQSTIKLVSTGKKFVPNYECDTQNNPIAVIGGLDFQTSLHMATLLDIYKIPQLHRFLRGLSFNNSVGDKVSFDHNGVLVVGFDIINWIVSSNQSFQKVKVGRMDPCTPPDQAFTINEVAITWNTWFNQTQPLSICTESCQPGYSKKMKEGEPFCCYNCIPCPEGKISDENDMNDCYKCTDENYPNKNRDLCIPKETSFLSYEELLGTSLAFFALSFVLVTGLVLGTFIKYHNTPIVKANNRSLTYTLLVSLILCFLCAFLFIGPPEKVTCLLQQTAFGIIFSMAISCVLAKTITVVLAFMVTKPGSSMRKWVGKRLANSIVFSCSFIQVGICTIWLVTSPPFPDVDMHSAAEEILLECNEGSVIMFYVVLGYMGILAIVSSILAFFATKLPDIFNEAKFITFSMLVFCSVWASFVPTYLSTKGKYMAAVEIFSILASSAGLLVCIFSPKCYMILFRSGLNNKRQLMKRNG</sequence>
<evidence type="ECO:0000256" key="10">
    <source>
        <dbReference type="ARBA" id="ARBA00023224"/>
    </source>
</evidence>
<dbReference type="Gene3D" id="3.40.50.2300">
    <property type="match status" value="3"/>
</dbReference>
<evidence type="ECO:0000256" key="11">
    <source>
        <dbReference type="SAM" id="Phobius"/>
    </source>
</evidence>
<keyword evidence="6" id="KW-0297">G-protein coupled receptor</keyword>
<evidence type="ECO:0000256" key="12">
    <source>
        <dbReference type="SAM" id="SignalP"/>
    </source>
</evidence>
<evidence type="ECO:0000313" key="14">
    <source>
        <dbReference type="Proteomes" id="UP000694871"/>
    </source>
</evidence>
<organism evidence="14 15">
    <name type="scientific">Gekko japonicus</name>
    <name type="common">Schlegel's Japanese gecko</name>
    <dbReference type="NCBI Taxonomy" id="146911"/>
    <lineage>
        <taxon>Eukaryota</taxon>
        <taxon>Metazoa</taxon>
        <taxon>Chordata</taxon>
        <taxon>Craniata</taxon>
        <taxon>Vertebrata</taxon>
        <taxon>Euteleostomi</taxon>
        <taxon>Lepidosauria</taxon>
        <taxon>Squamata</taxon>
        <taxon>Bifurcata</taxon>
        <taxon>Gekkota</taxon>
        <taxon>Gekkonidae</taxon>
        <taxon>Gekkoninae</taxon>
        <taxon>Gekko</taxon>
    </lineage>
</organism>
<feature type="transmembrane region" description="Helical" evidence="11">
    <location>
        <begin position="396"/>
        <end position="420"/>
    </location>
</feature>
<evidence type="ECO:0000256" key="6">
    <source>
        <dbReference type="ARBA" id="ARBA00023040"/>
    </source>
</evidence>
<keyword evidence="5 11" id="KW-1133">Transmembrane helix</keyword>
<evidence type="ECO:0000313" key="15">
    <source>
        <dbReference type="RefSeq" id="XP_015281440.1"/>
    </source>
</evidence>
<keyword evidence="7 11" id="KW-0472">Membrane</keyword>
<evidence type="ECO:0000256" key="9">
    <source>
        <dbReference type="ARBA" id="ARBA00023180"/>
    </source>
</evidence>
<dbReference type="Pfam" id="PF07562">
    <property type="entry name" value="NCD3G"/>
    <property type="match status" value="1"/>
</dbReference>
<feature type="transmembrane region" description="Helical" evidence="11">
    <location>
        <begin position="485"/>
        <end position="508"/>
    </location>
</feature>
<keyword evidence="14" id="KW-1185">Reference proteome</keyword>
<dbReference type="InterPro" id="IPR038550">
    <property type="entry name" value="GPCR_3_9-Cys_sf"/>
</dbReference>
<dbReference type="PRINTS" id="PR00248">
    <property type="entry name" value="GPCRMGR"/>
</dbReference>
<keyword evidence="2" id="KW-1003">Cell membrane</keyword>
<evidence type="ECO:0000256" key="2">
    <source>
        <dbReference type="ARBA" id="ARBA00022475"/>
    </source>
</evidence>
<dbReference type="PANTHER" id="PTHR24061:SF599">
    <property type="entry name" value="G-PROTEIN COUPLED RECEPTORS FAMILY 3 PROFILE DOMAIN-CONTAINING PROTEIN"/>
    <property type="match status" value="1"/>
</dbReference>
<evidence type="ECO:0000259" key="13">
    <source>
        <dbReference type="PROSITE" id="PS50259"/>
    </source>
</evidence>
<dbReference type="RefSeq" id="XP_015281440.1">
    <property type="nucleotide sequence ID" value="XM_015425954.1"/>
</dbReference>
<comment type="subcellular location">
    <subcellularLocation>
        <location evidence="1">Cell membrane</location>
        <topology evidence="1">Multi-pass membrane protein</topology>
    </subcellularLocation>
</comment>
<evidence type="ECO:0000256" key="5">
    <source>
        <dbReference type="ARBA" id="ARBA00022989"/>
    </source>
</evidence>
<dbReference type="InterPro" id="IPR000068">
    <property type="entry name" value="GPCR_3_Ca_sens_rcpt-rel"/>
</dbReference>
<keyword evidence="10" id="KW-0807">Transducer</keyword>
<protein>
    <submittedName>
        <fullName evidence="15">Vomeronasal type-2 receptor 26-like</fullName>
    </submittedName>
</protein>
<dbReference type="InterPro" id="IPR028082">
    <property type="entry name" value="Peripla_BP_I"/>
</dbReference>
<feature type="transmembrane region" description="Helical" evidence="11">
    <location>
        <begin position="520"/>
        <end position="540"/>
    </location>
</feature>
<feature type="domain" description="G-protein coupled receptors family 3 profile" evidence="13">
    <location>
        <begin position="326"/>
        <end position="590"/>
    </location>
</feature>
<feature type="signal peptide" evidence="12">
    <location>
        <begin position="1"/>
        <end position="17"/>
    </location>
</feature>
<keyword evidence="8" id="KW-0675">Receptor</keyword>
<keyword evidence="3 11" id="KW-0812">Transmembrane</keyword>
<dbReference type="PROSITE" id="PS00981">
    <property type="entry name" value="G_PROTEIN_RECEP_F3_3"/>
    <property type="match status" value="1"/>
</dbReference>
<dbReference type="PROSITE" id="PS50259">
    <property type="entry name" value="G_PROTEIN_RECEP_F3_4"/>
    <property type="match status" value="1"/>
</dbReference>
<dbReference type="CDD" id="cd15283">
    <property type="entry name" value="7tmC_V2R_pheromone"/>
    <property type="match status" value="1"/>
</dbReference>
<feature type="transmembrane region" description="Helical" evidence="11">
    <location>
        <begin position="363"/>
        <end position="384"/>
    </location>
</feature>